<dbReference type="InterPro" id="IPR024020">
    <property type="entry name" value="Anit_sigma_mycothiol_RsrA"/>
</dbReference>
<evidence type="ECO:0000259" key="1">
    <source>
        <dbReference type="Pfam" id="PF13490"/>
    </source>
</evidence>
<evidence type="ECO:0000313" key="3">
    <source>
        <dbReference type="Proteomes" id="UP000427071"/>
    </source>
</evidence>
<dbReference type="Pfam" id="PF13490">
    <property type="entry name" value="zf-HC2"/>
    <property type="match status" value="1"/>
</dbReference>
<name>A0A6B8VZB0_9CORY</name>
<keyword evidence="3" id="KW-1185">Reference proteome</keyword>
<dbReference type="InterPro" id="IPR027383">
    <property type="entry name" value="Znf_put"/>
</dbReference>
<dbReference type="EMBL" id="CP046452">
    <property type="protein sequence ID" value="QGU02670.1"/>
    <property type="molecule type" value="Genomic_DNA"/>
</dbReference>
<organism evidence="2 3">
    <name type="scientific">Corynebacterium kalinowskii</name>
    <dbReference type="NCBI Taxonomy" id="2675216"/>
    <lineage>
        <taxon>Bacteria</taxon>
        <taxon>Bacillati</taxon>
        <taxon>Actinomycetota</taxon>
        <taxon>Actinomycetes</taxon>
        <taxon>Mycobacteriales</taxon>
        <taxon>Corynebacteriaceae</taxon>
        <taxon>Corynebacterium</taxon>
    </lineage>
</organism>
<dbReference type="AlphaFoldDB" id="A0A6B8VZB0"/>
<gene>
    <name evidence="2" type="primary">rshA</name>
    <name evidence="2" type="ORF">CKALI_09075</name>
</gene>
<proteinExistence type="predicted"/>
<sequence>MTSKPCDCSCTDAVLLLSELLDGECTPAAQEKLRAKIASCPHCFEKLGVEEEIRAILRRSCAESAPVTLRRRISVSIRLERG</sequence>
<accession>A0A6B8VZB0</accession>
<dbReference type="NCBIfam" id="TIGR03988">
    <property type="entry name" value="antisig_RsrA"/>
    <property type="match status" value="1"/>
</dbReference>
<evidence type="ECO:0000313" key="2">
    <source>
        <dbReference type="EMBL" id="QGU02670.1"/>
    </source>
</evidence>
<dbReference type="Proteomes" id="UP000427071">
    <property type="component" value="Chromosome"/>
</dbReference>
<reference evidence="3" key="1">
    <citation type="submission" date="2019-11" db="EMBL/GenBank/DDBJ databases">
        <title>Complete genome sequence of Corynebacterium kalinowskii 1959, a novel Corynebacterium species isolated from soil of a small paddock in Vilsendorf, Germany.</title>
        <authorList>
            <person name="Schaffert L."/>
            <person name="Ruwe M."/>
            <person name="Milse J."/>
            <person name="Hanuschka K."/>
            <person name="Ortseifen V."/>
            <person name="Droste J."/>
            <person name="Brandt D."/>
            <person name="Schlueter L."/>
            <person name="Kutter Y."/>
            <person name="Vinke S."/>
            <person name="Viehoefer P."/>
            <person name="Jacob L."/>
            <person name="Luebke N.-C."/>
            <person name="Schulte-Berndt E."/>
            <person name="Hain C."/>
            <person name="Linder M."/>
            <person name="Schmidt P."/>
            <person name="Wollenschlaeger L."/>
            <person name="Luttermann T."/>
            <person name="Thieme E."/>
            <person name="Hassa J."/>
            <person name="Haak M."/>
            <person name="Wittchen M."/>
            <person name="Mentz A."/>
            <person name="Persicke M."/>
            <person name="Busche T."/>
            <person name="Ruckert C."/>
        </authorList>
    </citation>
    <scope>NUCLEOTIDE SEQUENCE [LARGE SCALE GENOMIC DNA]</scope>
    <source>
        <strain evidence="3">1959</strain>
    </source>
</reference>
<feature type="domain" description="Putative zinc-finger" evidence="1">
    <location>
        <begin position="10"/>
        <end position="43"/>
    </location>
</feature>
<dbReference type="KEGG" id="ckw:CKALI_09075"/>
<protein>
    <submittedName>
        <fullName evidence="2">Anti-sigma factor RshA</fullName>
    </submittedName>
</protein>
<dbReference type="RefSeq" id="WP_156193031.1">
    <property type="nucleotide sequence ID" value="NZ_CP046452.1"/>
</dbReference>